<protein>
    <submittedName>
        <fullName evidence="1">Uncharacterized protein</fullName>
    </submittedName>
</protein>
<keyword evidence="2" id="KW-1185">Reference proteome</keyword>
<evidence type="ECO:0000313" key="2">
    <source>
        <dbReference type="Proteomes" id="UP000651728"/>
    </source>
</evidence>
<dbReference type="RefSeq" id="WP_204286280.1">
    <property type="nucleotide sequence ID" value="NZ_BAABEJ010000013.1"/>
</dbReference>
<organism evidence="1 2">
    <name type="scientific">Microbispora amethystogenes</name>
    <dbReference type="NCBI Taxonomy" id="1427754"/>
    <lineage>
        <taxon>Bacteria</taxon>
        <taxon>Bacillati</taxon>
        <taxon>Actinomycetota</taxon>
        <taxon>Actinomycetes</taxon>
        <taxon>Streptosporangiales</taxon>
        <taxon>Streptosporangiaceae</taxon>
        <taxon>Microbispora</taxon>
    </lineage>
</organism>
<dbReference type="EMBL" id="BOOB01000023">
    <property type="protein sequence ID" value="GIH33244.1"/>
    <property type="molecule type" value="Genomic_DNA"/>
</dbReference>
<sequence>MAQQLPDADDDTPQFCGNLPYREGTDPAFEQQAAATFSATKTADGTLSLVGPCPRCHSGMNVVVPPELFLASRTGLLRRLLRRSDHATFAAGAGEQKVPVVCLCSVTHPGTPPDRRGCGAYWNLIVDDQP</sequence>
<dbReference type="Proteomes" id="UP000651728">
    <property type="component" value="Unassembled WGS sequence"/>
</dbReference>
<reference evidence="1 2" key="1">
    <citation type="submission" date="2021-01" db="EMBL/GenBank/DDBJ databases">
        <title>Whole genome shotgun sequence of Microbispora amethystogenes NBRC 101907.</title>
        <authorList>
            <person name="Komaki H."/>
            <person name="Tamura T."/>
        </authorList>
    </citation>
    <scope>NUCLEOTIDE SEQUENCE [LARGE SCALE GENOMIC DNA]</scope>
    <source>
        <strain evidence="1 2">NBRC 101907</strain>
    </source>
</reference>
<evidence type="ECO:0000313" key="1">
    <source>
        <dbReference type="EMBL" id="GIH33244.1"/>
    </source>
</evidence>
<accession>A0ABQ4FEJ1</accession>
<gene>
    <name evidence="1" type="ORF">Mam01_34080</name>
</gene>
<name>A0ABQ4FEJ1_9ACTN</name>
<comment type="caution">
    <text evidence="1">The sequence shown here is derived from an EMBL/GenBank/DDBJ whole genome shotgun (WGS) entry which is preliminary data.</text>
</comment>
<proteinExistence type="predicted"/>